<keyword evidence="2" id="KW-0813">Transport</keyword>
<dbReference type="InterPro" id="IPR009056">
    <property type="entry name" value="Cyt_c-like_dom"/>
</dbReference>
<dbReference type="GO" id="GO:0042597">
    <property type="term" value="C:periplasmic space"/>
    <property type="evidence" value="ECO:0007669"/>
    <property type="project" value="UniProtKB-SubCell"/>
</dbReference>
<protein>
    <submittedName>
        <fullName evidence="11">Cytochrome c, class I</fullName>
    </submittedName>
</protein>
<evidence type="ECO:0000313" key="11">
    <source>
        <dbReference type="EMBL" id="VUX55940.1"/>
    </source>
</evidence>
<dbReference type="EMBL" id="LR633967">
    <property type="protein sequence ID" value="VUX55940.1"/>
    <property type="molecule type" value="Genomic_DNA"/>
</dbReference>
<comment type="PTM">
    <text evidence="8">Binds 2 heme c groups covalently per subunit.</text>
</comment>
<feature type="binding site" description="axial binding residue" evidence="9">
    <location>
        <position position="34"/>
    </location>
    <ligand>
        <name>heme c</name>
        <dbReference type="ChEBI" id="CHEBI:61717"/>
        <label>1</label>
    </ligand>
    <ligandPart>
        <name>Fe</name>
        <dbReference type="ChEBI" id="CHEBI:18248"/>
    </ligandPart>
</feature>
<keyword evidence="4 9" id="KW-0479">Metal-binding</keyword>
<dbReference type="GO" id="GO:0009055">
    <property type="term" value="F:electron transfer activity"/>
    <property type="evidence" value="ECO:0007669"/>
    <property type="project" value="InterPro"/>
</dbReference>
<dbReference type="PIRSF" id="PIRSF000005">
    <property type="entry name" value="Cytochrome_c4"/>
    <property type="match status" value="1"/>
</dbReference>
<dbReference type="GO" id="GO:0020037">
    <property type="term" value="F:heme binding"/>
    <property type="evidence" value="ECO:0007669"/>
    <property type="project" value="InterPro"/>
</dbReference>
<dbReference type="Pfam" id="PF00034">
    <property type="entry name" value="Cytochrom_C"/>
    <property type="match status" value="2"/>
</dbReference>
<evidence type="ECO:0000256" key="3">
    <source>
        <dbReference type="ARBA" id="ARBA00022617"/>
    </source>
</evidence>
<dbReference type="PROSITE" id="PS51007">
    <property type="entry name" value="CYTC"/>
    <property type="match status" value="2"/>
</dbReference>
<evidence type="ECO:0000256" key="2">
    <source>
        <dbReference type="ARBA" id="ARBA00022448"/>
    </source>
</evidence>
<feature type="binding site" description="covalent" evidence="8">
    <location>
        <position position="33"/>
    </location>
    <ligand>
        <name>heme c</name>
        <dbReference type="ChEBI" id="CHEBI:61717"/>
        <label>1</label>
    </ligand>
</feature>
<comment type="subcellular location">
    <subcellularLocation>
        <location evidence="1">Periplasm</location>
    </subcellularLocation>
</comment>
<feature type="binding site" description="axial binding residue" evidence="9">
    <location>
        <position position="177"/>
    </location>
    <ligand>
        <name>heme c</name>
        <dbReference type="ChEBI" id="CHEBI:61717"/>
        <label>2</label>
    </ligand>
    <ligandPart>
        <name>Fe</name>
        <dbReference type="ChEBI" id="CHEBI:18248"/>
    </ligandPart>
</feature>
<evidence type="ECO:0000259" key="10">
    <source>
        <dbReference type="PROSITE" id="PS51007"/>
    </source>
</evidence>
<keyword evidence="6" id="KW-0249">Electron transport</keyword>
<feature type="binding site" description="covalent" evidence="8">
    <location>
        <position position="30"/>
    </location>
    <ligand>
        <name>heme c</name>
        <dbReference type="ChEBI" id="CHEBI:61717"/>
        <label>1</label>
    </ligand>
</feature>
<name>A0A7D9H673_9GAMM</name>
<dbReference type="InterPro" id="IPR036909">
    <property type="entry name" value="Cyt_c-like_dom_sf"/>
</dbReference>
<evidence type="ECO:0000256" key="8">
    <source>
        <dbReference type="PIRSR" id="PIRSR000005-1"/>
    </source>
</evidence>
<feature type="binding site" description="covalent" evidence="8">
    <location>
        <position position="126"/>
    </location>
    <ligand>
        <name>heme c</name>
        <dbReference type="ChEBI" id="CHEBI:61717"/>
        <label>2</label>
    </ligand>
</feature>
<evidence type="ECO:0000256" key="1">
    <source>
        <dbReference type="ARBA" id="ARBA00004418"/>
    </source>
</evidence>
<keyword evidence="3 8" id="KW-0349">Heme</keyword>
<keyword evidence="5" id="KW-0574">Periplasm</keyword>
<feature type="binding site" description="axial binding residue" evidence="9">
    <location>
        <position position="81"/>
    </location>
    <ligand>
        <name>heme c</name>
        <dbReference type="ChEBI" id="CHEBI:61717"/>
        <label>1</label>
    </ligand>
    <ligandPart>
        <name>Fe</name>
        <dbReference type="ChEBI" id="CHEBI:18248"/>
    </ligandPart>
</feature>
<reference evidence="11" key="1">
    <citation type="submission" date="2019-07" db="EMBL/GenBank/DDBJ databases">
        <authorList>
            <person name="Weber M."/>
            <person name="Kostadinov I."/>
            <person name="Kostadinov D I."/>
        </authorList>
    </citation>
    <scope>NUCLEOTIDE SEQUENCE</scope>
    <source>
        <strain evidence="11">Gfbio:sag-sample-m06:053724c1-46a9-4a36-b237-ea2bf867836b</strain>
    </source>
</reference>
<evidence type="ECO:0000256" key="6">
    <source>
        <dbReference type="ARBA" id="ARBA00022982"/>
    </source>
</evidence>
<dbReference type="Gene3D" id="1.10.760.10">
    <property type="entry name" value="Cytochrome c-like domain"/>
    <property type="match status" value="2"/>
</dbReference>
<feature type="domain" description="Cytochrome c" evidence="10">
    <location>
        <begin position="18"/>
        <end position="104"/>
    </location>
</feature>
<dbReference type="InterPro" id="IPR024167">
    <property type="entry name" value="Cytochrome_c4-like"/>
</dbReference>
<gene>
    <name evidence="11" type="ORF">JTBM06_V1_180004</name>
</gene>
<evidence type="ECO:0000256" key="9">
    <source>
        <dbReference type="PIRSR" id="PIRSR000005-2"/>
    </source>
</evidence>
<dbReference type="PANTHER" id="PTHR33751">
    <property type="entry name" value="CBB3-TYPE CYTOCHROME C OXIDASE SUBUNIT FIXP"/>
    <property type="match status" value="1"/>
</dbReference>
<dbReference type="AlphaFoldDB" id="A0A7D9H673"/>
<evidence type="ECO:0000256" key="4">
    <source>
        <dbReference type="ARBA" id="ARBA00022723"/>
    </source>
</evidence>
<accession>A0A7D9H673</accession>
<organism evidence="11">
    <name type="scientific">uncultured Woeseiaceae bacterium</name>
    <dbReference type="NCBI Taxonomy" id="1983305"/>
    <lineage>
        <taxon>Bacteria</taxon>
        <taxon>Pseudomonadati</taxon>
        <taxon>Pseudomonadota</taxon>
        <taxon>Gammaproteobacteria</taxon>
        <taxon>Woeseiales</taxon>
        <taxon>Woeseiaceae</taxon>
        <taxon>environmental samples</taxon>
    </lineage>
</organism>
<feature type="binding site" description="axial binding residue" evidence="9">
    <location>
        <position position="130"/>
    </location>
    <ligand>
        <name>heme c</name>
        <dbReference type="ChEBI" id="CHEBI:61717"/>
        <label>2</label>
    </ligand>
    <ligandPart>
        <name>Fe</name>
        <dbReference type="ChEBI" id="CHEBI:18248"/>
    </ligandPart>
</feature>
<dbReference type="PANTHER" id="PTHR33751:SF9">
    <property type="entry name" value="CYTOCHROME C4"/>
    <property type="match status" value="1"/>
</dbReference>
<feature type="binding site" description="covalent" evidence="8">
    <location>
        <position position="129"/>
    </location>
    <ligand>
        <name>heme c</name>
        <dbReference type="ChEBI" id="CHEBI:61717"/>
        <label>2</label>
    </ligand>
</feature>
<proteinExistence type="predicted"/>
<dbReference type="InterPro" id="IPR050597">
    <property type="entry name" value="Cytochrome_c_Oxidase_Subunit"/>
</dbReference>
<evidence type="ECO:0000256" key="7">
    <source>
        <dbReference type="ARBA" id="ARBA00023004"/>
    </source>
</evidence>
<sequence>MLTAVAVLALTSLVNAEDELPIPADEFVYCTVCHGVQMMGNSIINAPRLSGMESWYVENQLRAFKKGWRGKHERDVVGMEMQPMAAALTDEQIKEVSAFVAATRSDHPVETINGDVDKGKAHYSTCAACHGVNGEGNIALGSPALTGQNDWYLVRQLKYFRDGTRGGQPGDTYGMQMRASAGLLSDDEAILDVVKYISTL</sequence>
<dbReference type="SUPFAM" id="SSF46626">
    <property type="entry name" value="Cytochrome c"/>
    <property type="match status" value="2"/>
</dbReference>
<evidence type="ECO:0000256" key="5">
    <source>
        <dbReference type="ARBA" id="ARBA00022764"/>
    </source>
</evidence>
<dbReference type="GO" id="GO:0005506">
    <property type="term" value="F:iron ion binding"/>
    <property type="evidence" value="ECO:0007669"/>
    <property type="project" value="InterPro"/>
</dbReference>
<keyword evidence="7 9" id="KW-0408">Iron</keyword>
<feature type="domain" description="Cytochrome c" evidence="10">
    <location>
        <begin position="114"/>
        <end position="200"/>
    </location>
</feature>